<reference evidence="2 3" key="1">
    <citation type="submission" date="2024-05" db="EMBL/GenBank/DDBJ databases">
        <title>A draft genome resource for the thread blight pathogen Marasmius tenuissimus strain MS-2.</title>
        <authorList>
            <person name="Yulfo-Soto G.E."/>
            <person name="Baruah I.K."/>
            <person name="Amoako-Attah I."/>
            <person name="Bukari Y."/>
            <person name="Meinhardt L.W."/>
            <person name="Bailey B.A."/>
            <person name="Cohen S.P."/>
        </authorList>
    </citation>
    <scope>NUCLEOTIDE SEQUENCE [LARGE SCALE GENOMIC DNA]</scope>
    <source>
        <strain evidence="2 3">MS-2</strain>
    </source>
</reference>
<feature type="compositionally biased region" description="Basic and acidic residues" evidence="1">
    <location>
        <begin position="222"/>
        <end position="232"/>
    </location>
</feature>
<feature type="region of interest" description="Disordered" evidence="1">
    <location>
        <begin position="204"/>
        <end position="238"/>
    </location>
</feature>
<accession>A0ABR2Z9A6</accession>
<evidence type="ECO:0000256" key="1">
    <source>
        <dbReference type="SAM" id="MobiDB-lite"/>
    </source>
</evidence>
<feature type="region of interest" description="Disordered" evidence="1">
    <location>
        <begin position="367"/>
        <end position="440"/>
    </location>
</feature>
<protein>
    <submittedName>
        <fullName evidence="2">Uncharacterized protein</fullName>
    </submittedName>
</protein>
<dbReference type="Proteomes" id="UP001437256">
    <property type="component" value="Unassembled WGS sequence"/>
</dbReference>
<keyword evidence="3" id="KW-1185">Reference proteome</keyword>
<proteinExistence type="predicted"/>
<comment type="caution">
    <text evidence="2">The sequence shown here is derived from an EMBL/GenBank/DDBJ whole genome shotgun (WGS) entry which is preliminary data.</text>
</comment>
<evidence type="ECO:0000313" key="2">
    <source>
        <dbReference type="EMBL" id="KAL0057893.1"/>
    </source>
</evidence>
<feature type="region of interest" description="Disordered" evidence="1">
    <location>
        <begin position="162"/>
        <end position="185"/>
    </location>
</feature>
<evidence type="ECO:0000313" key="3">
    <source>
        <dbReference type="Proteomes" id="UP001437256"/>
    </source>
</evidence>
<dbReference type="EMBL" id="JBBXMP010000413">
    <property type="protein sequence ID" value="KAL0057893.1"/>
    <property type="molecule type" value="Genomic_DNA"/>
</dbReference>
<name>A0ABR2Z9A6_9AGAR</name>
<feature type="compositionally biased region" description="Polar residues" evidence="1">
    <location>
        <begin position="171"/>
        <end position="181"/>
    </location>
</feature>
<sequence>MTRSTPKISRRYTIEKPWADLLHQKKLDVLSHAHDEESIPVLPNTYSNKETFANQRSGAVAWITALAEDLNGSGYGMQYTAYGNEKSIGYVYVKLCLVARFGPAGDRGNYEAYQGDKANPDVQGKRNNRKGAPLTGDLISHPMPISFLRTQRELALNARGTQNRMHENKDSNSPIPASPGTNLKKDVENMKTKLASRFGENLRRSVKPSGLGLGRSPNENAPTHEDATRMKGNEGVGKLPATTVRRSTIIVEGRKARVPLGAVENAEAHVTARRTARHVRFADPDTVITSPLEGGQRTDAVSTLDIPSPHLDTQTQATSITDSTACSPANHIHLANLTFAEAFGIMSGANCTRDNEVLALPRAFFQSPPGRLKHESKGSKTVKSKSSEKRKAMDSFTDFGSKGASSGLASPLHPLGIPSTRQQDSSKRHKGQTVQLNRPLSPTSRFFAGFVGRWSSALGGSDDDH</sequence>
<gene>
    <name evidence="2" type="ORF">AAF712_015442</name>
</gene>
<feature type="region of interest" description="Disordered" evidence="1">
    <location>
        <begin position="112"/>
        <end position="138"/>
    </location>
</feature>
<organism evidence="2 3">
    <name type="scientific">Marasmius tenuissimus</name>
    <dbReference type="NCBI Taxonomy" id="585030"/>
    <lineage>
        <taxon>Eukaryota</taxon>
        <taxon>Fungi</taxon>
        <taxon>Dikarya</taxon>
        <taxon>Basidiomycota</taxon>
        <taxon>Agaricomycotina</taxon>
        <taxon>Agaricomycetes</taxon>
        <taxon>Agaricomycetidae</taxon>
        <taxon>Agaricales</taxon>
        <taxon>Marasmiineae</taxon>
        <taxon>Marasmiaceae</taxon>
        <taxon>Marasmius</taxon>
    </lineage>
</organism>